<reference evidence="15" key="1">
    <citation type="journal article" date="2006" name="Science">
        <title>Ancient noncoding elements conserved in the human genome.</title>
        <authorList>
            <person name="Venkatesh B."/>
            <person name="Kirkness E.F."/>
            <person name="Loh Y.H."/>
            <person name="Halpern A.L."/>
            <person name="Lee A.P."/>
            <person name="Johnson J."/>
            <person name="Dandona N."/>
            <person name="Viswanathan L.D."/>
            <person name="Tay A."/>
            <person name="Venter J.C."/>
            <person name="Strausberg R.L."/>
            <person name="Brenner S."/>
        </authorList>
    </citation>
    <scope>NUCLEOTIDE SEQUENCE [LARGE SCALE GENOMIC DNA]</scope>
</reference>
<evidence type="ECO:0000256" key="1">
    <source>
        <dbReference type="ARBA" id="ARBA00009442"/>
    </source>
</evidence>
<organism evidence="14 15">
    <name type="scientific">Callorhinchus milii</name>
    <name type="common">Ghost shark</name>
    <dbReference type="NCBI Taxonomy" id="7868"/>
    <lineage>
        <taxon>Eukaryota</taxon>
        <taxon>Metazoa</taxon>
        <taxon>Chordata</taxon>
        <taxon>Craniata</taxon>
        <taxon>Vertebrata</taxon>
        <taxon>Chondrichthyes</taxon>
        <taxon>Holocephali</taxon>
        <taxon>Chimaeriformes</taxon>
        <taxon>Callorhinchidae</taxon>
        <taxon>Callorhinchus</taxon>
    </lineage>
</organism>
<evidence type="ECO:0000259" key="12">
    <source>
        <dbReference type="PROSITE" id="PS50002"/>
    </source>
</evidence>
<dbReference type="FunFam" id="3.30.505.10:FF:000014">
    <property type="entry name" value="Phosphatidylinositol 3-kinase regulatory subunit alpha"/>
    <property type="match status" value="1"/>
</dbReference>
<evidence type="ECO:0000259" key="11">
    <source>
        <dbReference type="PROSITE" id="PS50001"/>
    </source>
</evidence>
<dbReference type="Pfam" id="PF16454">
    <property type="entry name" value="PI3K_P85_iSH2"/>
    <property type="match status" value="1"/>
</dbReference>
<dbReference type="SMART" id="SM00326">
    <property type="entry name" value="SH3"/>
    <property type="match status" value="1"/>
</dbReference>
<evidence type="ECO:0000256" key="3">
    <source>
        <dbReference type="ARBA" id="ARBA00022553"/>
    </source>
</evidence>
<feature type="domain" description="SH3" evidence="12">
    <location>
        <begin position="3"/>
        <end position="79"/>
    </location>
</feature>
<feature type="coiled-coil region" evidence="8">
    <location>
        <begin position="435"/>
        <end position="462"/>
    </location>
</feature>
<dbReference type="FunFam" id="1.10.287.1490:FF:000001">
    <property type="entry name" value="Putative phosphatidylinositol 3-kinase regulatory subunit alpha"/>
    <property type="match status" value="1"/>
</dbReference>
<dbReference type="PRINTS" id="PR00401">
    <property type="entry name" value="SH2DOMAIN"/>
</dbReference>
<dbReference type="GO" id="GO:0005942">
    <property type="term" value="C:phosphatidylinositol 3-kinase complex"/>
    <property type="evidence" value="ECO:0007669"/>
    <property type="project" value="TreeGrafter"/>
</dbReference>
<evidence type="ECO:0000256" key="5">
    <source>
        <dbReference type="ARBA" id="ARBA00022999"/>
    </source>
</evidence>
<feature type="coiled-coil region" evidence="8">
    <location>
        <begin position="500"/>
        <end position="548"/>
    </location>
</feature>
<dbReference type="Gene3D" id="2.30.30.40">
    <property type="entry name" value="SH3 Domains"/>
    <property type="match status" value="1"/>
</dbReference>
<dbReference type="Gene3D" id="3.30.505.10">
    <property type="entry name" value="SH2 domain"/>
    <property type="match status" value="2"/>
</dbReference>
<keyword evidence="10" id="KW-0472">Membrane</keyword>
<keyword evidence="10" id="KW-1133">Transmembrane helix</keyword>
<dbReference type="CDD" id="cd09942">
    <property type="entry name" value="SH2_nSH2_p85_like"/>
    <property type="match status" value="1"/>
</dbReference>
<sequence>MTADGYQYQALYEYRKEREEDIDLHSGDILVVTKSSLFALGFGEGDEARPDEIGWLNGINETTQERGDFPGTYVQFYGYRKISPPTPKPRPPRPLPVAPNPLKSEDADQQGSILLDLTEQFTSPEVAPAILVKLVAAIEKTGRCHMTYSLFKIFFVLLYVLFLDAASVDIEQFDLQSLTDGLKRYLQDLPNPVIPVSFISLNTEVLNTEECAQLLRRAIRSHNVPHQYLQTLQYLIKHFCKLCQNSGKNNLSPRTLAEIFSPLLFRQQAASGWVECTERFSIVNSPFFLYAALPPKPPKPTPVINNGINSNMSLQDAEWYWGDISREEVNEKLRDTTDGTFLVRDASTKMHGDYTLTLRKGGNNKLIKIFHRDGKYGFSDPLTFSSVVELINHYRHESLAQYNPKLDVKLLYPVSKFQQDQVVKEDSIEAVGKKLHEYHTQYQEKSREYDRLYEEYTRTSQEIQMKRTAIEAFNETIKIFEEQCQTQERYSKEYIEKFRREGNEKEIQRIMVNYEKLKSRISEIVDSKRRLEEDLKKQAADYREIDKRMNSIKPDLIQLRKTRDQYLMWLTQKGVRQKKINEWLGIKNENVEDQYSMVDDDEDLPHQDERTWNVGNINRSQAENLLRGKRDGTFLVRESSKQGCYACSVVVDGDVKHCVINKTPTGYGFAEPYNLYNSLRELVLHYQHTSLVQHNDSLNVTLAHPVYANQRR</sequence>
<evidence type="ECO:0000256" key="9">
    <source>
        <dbReference type="SAM" id="MobiDB-lite"/>
    </source>
</evidence>
<feature type="region of interest" description="Disordered" evidence="9">
    <location>
        <begin position="82"/>
        <end position="106"/>
    </location>
</feature>
<keyword evidence="8" id="KW-0175">Coiled coil</keyword>
<accession>A0A4W3JSR9</accession>
<proteinExistence type="inferred from homology"/>
<evidence type="ECO:0000256" key="10">
    <source>
        <dbReference type="SAM" id="Phobius"/>
    </source>
</evidence>
<dbReference type="Proteomes" id="UP000314986">
    <property type="component" value="Unassembled WGS sequence"/>
</dbReference>
<dbReference type="PANTHER" id="PTHR10155:SF3">
    <property type="entry name" value="PHOSPHATIDYLINOSITOL 3-KINASE REGULATORY SUBUNIT ALPHA"/>
    <property type="match status" value="1"/>
</dbReference>
<gene>
    <name evidence="14" type="primary">LOC103177781</name>
</gene>
<dbReference type="PROSITE" id="PS50238">
    <property type="entry name" value="RHOGAP"/>
    <property type="match status" value="1"/>
</dbReference>
<dbReference type="CDD" id="cd12924">
    <property type="entry name" value="iSH2_PIK3R1"/>
    <property type="match status" value="1"/>
</dbReference>
<dbReference type="Ensembl" id="ENSCMIT00000046455.1">
    <property type="protein sequence ID" value="ENSCMIP00000045802.1"/>
    <property type="gene ID" value="ENSCMIG00000018842.1"/>
</dbReference>
<keyword evidence="4" id="KW-0677">Repeat</keyword>
<reference evidence="14" key="4">
    <citation type="submission" date="2025-08" db="UniProtKB">
        <authorList>
            <consortium name="Ensembl"/>
        </authorList>
    </citation>
    <scope>IDENTIFICATION</scope>
</reference>
<dbReference type="Pfam" id="PF00017">
    <property type="entry name" value="SH2"/>
    <property type="match status" value="2"/>
</dbReference>
<feature type="domain" description="SH2" evidence="11">
    <location>
        <begin position="319"/>
        <end position="414"/>
    </location>
</feature>
<evidence type="ECO:0000256" key="8">
    <source>
        <dbReference type="SAM" id="Coils"/>
    </source>
</evidence>
<feature type="domain" description="Rho-GAP" evidence="13">
    <location>
        <begin position="115"/>
        <end position="294"/>
    </location>
</feature>
<dbReference type="GO" id="GO:0046854">
    <property type="term" value="P:phosphatidylinositol phosphate biosynthetic process"/>
    <property type="evidence" value="ECO:0007669"/>
    <property type="project" value="TreeGrafter"/>
</dbReference>
<protein>
    <submittedName>
        <fullName evidence="14">Phosphoinositide-3-kinase, regulatory subunit 1 (alpha)</fullName>
    </submittedName>
</protein>
<dbReference type="InterPro" id="IPR035022">
    <property type="entry name" value="PI3kinase_P85_nSH2"/>
</dbReference>
<dbReference type="PANTHER" id="PTHR10155">
    <property type="entry name" value="PHOSPHATIDYLINOSITOL 3-KINASE REGULATORY SUBUNIT"/>
    <property type="match status" value="1"/>
</dbReference>
<dbReference type="InterPro" id="IPR044124">
    <property type="entry name" value="ISH2_PIK3R1"/>
</dbReference>
<dbReference type="SUPFAM" id="SSF50044">
    <property type="entry name" value="SH3-domain"/>
    <property type="match status" value="1"/>
</dbReference>
<keyword evidence="3" id="KW-0597">Phosphoprotein</keyword>
<evidence type="ECO:0000259" key="13">
    <source>
        <dbReference type="PROSITE" id="PS50238"/>
    </source>
</evidence>
<dbReference type="AlphaFoldDB" id="A0A4W3JSR9"/>
<reference evidence="14" key="5">
    <citation type="submission" date="2025-09" db="UniProtKB">
        <authorList>
            <consortium name="Ensembl"/>
        </authorList>
    </citation>
    <scope>IDENTIFICATION</scope>
</reference>
<dbReference type="GeneTree" id="ENSGT00940000155553"/>
<dbReference type="Gene3D" id="1.10.287.1490">
    <property type="match status" value="1"/>
</dbReference>
<dbReference type="InterPro" id="IPR036860">
    <property type="entry name" value="SH2_dom_sf"/>
</dbReference>
<evidence type="ECO:0000256" key="7">
    <source>
        <dbReference type="PROSITE-ProRule" id="PRU00192"/>
    </source>
</evidence>
<dbReference type="GO" id="GO:0046935">
    <property type="term" value="F:1-phosphatidylinositol-3-kinase regulator activity"/>
    <property type="evidence" value="ECO:0007669"/>
    <property type="project" value="TreeGrafter"/>
</dbReference>
<dbReference type="FunFam" id="2.30.30.40:FF:000075">
    <property type="entry name" value="phosphatidylinositol 3-kinase regulatory subunit alpha"/>
    <property type="match status" value="1"/>
</dbReference>
<keyword evidence="5 6" id="KW-0727">SH2 domain</keyword>
<evidence type="ECO:0000256" key="2">
    <source>
        <dbReference type="ARBA" id="ARBA00022443"/>
    </source>
</evidence>
<evidence type="ECO:0000256" key="6">
    <source>
        <dbReference type="PROSITE-ProRule" id="PRU00191"/>
    </source>
</evidence>
<dbReference type="PROSITE" id="PS50001">
    <property type="entry name" value="SH2"/>
    <property type="match status" value="2"/>
</dbReference>
<dbReference type="InterPro" id="IPR000980">
    <property type="entry name" value="SH2"/>
</dbReference>
<dbReference type="InterPro" id="IPR032498">
    <property type="entry name" value="PI3K_P85_iSH2"/>
</dbReference>
<comment type="similarity">
    <text evidence="1">Belongs to the PI3K p85 subunit family.</text>
</comment>
<dbReference type="FunFam" id="3.30.505.10:FF:000006">
    <property type="entry name" value="Phosphatidylinositol 3-kinase regulatory subunit alpha"/>
    <property type="match status" value="1"/>
</dbReference>
<evidence type="ECO:0000256" key="4">
    <source>
        <dbReference type="ARBA" id="ARBA00022737"/>
    </source>
</evidence>
<dbReference type="SUPFAM" id="SSF48350">
    <property type="entry name" value="GTPase activation domain, GAP"/>
    <property type="match status" value="1"/>
</dbReference>
<dbReference type="CDD" id="cd09930">
    <property type="entry name" value="SH2_cSH2_p85_like"/>
    <property type="match status" value="1"/>
</dbReference>
<feature type="domain" description="SH2" evidence="11">
    <location>
        <begin position="612"/>
        <end position="706"/>
    </location>
</feature>
<dbReference type="InterPro" id="IPR008936">
    <property type="entry name" value="Rho_GTPase_activation_prot"/>
</dbReference>
<evidence type="ECO:0000313" key="14">
    <source>
        <dbReference type="Ensembl" id="ENSCMIP00000045802.1"/>
    </source>
</evidence>
<evidence type="ECO:0000313" key="15">
    <source>
        <dbReference type="Proteomes" id="UP000314986"/>
    </source>
</evidence>
<dbReference type="PRINTS" id="PR00678">
    <property type="entry name" value="PI3KINASEP85"/>
</dbReference>
<feature type="compositionally biased region" description="Pro residues" evidence="9">
    <location>
        <begin position="84"/>
        <end position="99"/>
    </location>
</feature>
<reference evidence="15" key="3">
    <citation type="journal article" date="2014" name="Nature">
        <title>Elephant shark genome provides unique insights into gnathostome evolution.</title>
        <authorList>
            <consortium name="International Elephant Shark Genome Sequencing Consortium"/>
            <person name="Venkatesh B."/>
            <person name="Lee A.P."/>
            <person name="Ravi V."/>
            <person name="Maurya A.K."/>
            <person name="Lian M.M."/>
            <person name="Swann J.B."/>
            <person name="Ohta Y."/>
            <person name="Flajnik M.F."/>
            <person name="Sutoh Y."/>
            <person name="Kasahara M."/>
            <person name="Hoon S."/>
            <person name="Gangu V."/>
            <person name="Roy S.W."/>
            <person name="Irimia M."/>
            <person name="Korzh V."/>
            <person name="Kondrychyn I."/>
            <person name="Lim Z.W."/>
            <person name="Tay B.H."/>
            <person name="Tohari S."/>
            <person name="Kong K.W."/>
            <person name="Ho S."/>
            <person name="Lorente-Galdos B."/>
            <person name="Quilez J."/>
            <person name="Marques-Bonet T."/>
            <person name="Raney B.J."/>
            <person name="Ingham P.W."/>
            <person name="Tay A."/>
            <person name="Hillier L.W."/>
            <person name="Minx P."/>
            <person name="Boehm T."/>
            <person name="Wilson R.K."/>
            <person name="Brenner S."/>
            <person name="Warren W.C."/>
        </authorList>
    </citation>
    <scope>NUCLEOTIDE SEQUENCE [LARGE SCALE GENOMIC DNA]</scope>
</reference>
<dbReference type="GO" id="GO:0008286">
    <property type="term" value="P:insulin receptor signaling pathway"/>
    <property type="evidence" value="ECO:0007669"/>
    <property type="project" value="TreeGrafter"/>
</dbReference>
<dbReference type="Pfam" id="PF00620">
    <property type="entry name" value="RhoGAP"/>
    <property type="match status" value="1"/>
</dbReference>
<keyword evidence="2 7" id="KW-0728">SH3 domain</keyword>
<dbReference type="SUPFAM" id="SSF55550">
    <property type="entry name" value="SH2 domain"/>
    <property type="match status" value="2"/>
</dbReference>
<dbReference type="InterPro" id="IPR001452">
    <property type="entry name" value="SH3_domain"/>
</dbReference>
<dbReference type="SMART" id="SM00252">
    <property type="entry name" value="SH2"/>
    <property type="match status" value="2"/>
</dbReference>
<name>A0A4W3JSR9_CALMI</name>
<dbReference type="Gene3D" id="1.10.555.10">
    <property type="entry name" value="Rho GTPase activation protein"/>
    <property type="match status" value="1"/>
</dbReference>
<dbReference type="InterPro" id="IPR000198">
    <property type="entry name" value="RhoGAP_dom"/>
</dbReference>
<keyword evidence="10" id="KW-0812">Transmembrane</keyword>
<feature type="transmembrane region" description="Helical" evidence="10">
    <location>
        <begin position="150"/>
        <end position="168"/>
    </location>
</feature>
<dbReference type="InterPro" id="IPR035020">
    <property type="entry name" value="PI3kinase_P85_cSH2"/>
</dbReference>
<dbReference type="SMART" id="SM00324">
    <property type="entry name" value="RhoGAP"/>
    <property type="match status" value="1"/>
</dbReference>
<dbReference type="InterPro" id="IPR036028">
    <property type="entry name" value="SH3-like_dom_sf"/>
</dbReference>
<reference evidence="15" key="2">
    <citation type="journal article" date="2007" name="PLoS Biol.">
        <title>Survey sequencing and comparative analysis of the elephant shark (Callorhinchus milii) genome.</title>
        <authorList>
            <person name="Venkatesh B."/>
            <person name="Kirkness E.F."/>
            <person name="Loh Y.H."/>
            <person name="Halpern A.L."/>
            <person name="Lee A.P."/>
            <person name="Johnson J."/>
            <person name="Dandona N."/>
            <person name="Viswanathan L.D."/>
            <person name="Tay A."/>
            <person name="Venter J.C."/>
            <person name="Strausberg R.L."/>
            <person name="Brenner S."/>
        </authorList>
    </citation>
    <scope>NUCLEOTIDE SEQUENCE [LARGE SCALE GENOMIC DNA]</scope>
</reference>
<dbReference type="PROSITE" id="PS50002">
    <property type="entry name" value="SH3"/>
    <property type="match status" value="1"/>
</dbReference>
<keyword evidence="15" id="KW-1185">Reference proteome</keyword>